<feature type="signal peptide" evidence="2">
    <location>
        <begin position="1"/>
        <end position="22"/>
    </location>
</feature>
<protein>
    <submittedName>
        <fullName evidence="3">Uncharacterized protein</fullName>
    </submittedName>
</protein>
<organism evidence="3 4">
    <name type="scientific">Pseudonocardia alni</name>
    <name type="common">Amycolata alni</name>
    <dbReference type="NCBI Taxonomy" id="33907"/>
    <lineage>
        <taxon>Bacteria</taxon>
        <taxon>Bacillati</taxon>
        <taxon>Actinomycetota</taxon>
        <taxon>Actinomycetes</taxon>
        <taxon>Pseudonocardiales</taxon>
        <taxon>Pseudonocardiaceae</taxon>
        <taxon>Pseudonocardia</taxon>
    </lineage>
</organism>
<gene>
    <name evidence="3" type="ORF">ATL51_5003</name>
</gene>
<accession>A0AA44ZRW3</accession>
<dbReference type="EMBL" id="PHUJ01000003">
    <property type="protein sequence ID" value="PKB33250.1"/>
    <property type="molecule type" value="Genomic_DNA"/>
</dbReference>
<dbReference type="Proteomes" id="UP000232453">
    <property type="component" value="Unassembled WGS sequence"/>
</dbReference>
<name>A0AA44ZRW3_PSEA5</name>
<comment type="caution">
    <text evidence="3">The sequence shown here is derived from an EMBL/GenBank/DDBJ whole genome shotgun (WGS) entry which is preliminary data.</text>
</comment>
<feature type="compositionally biased region" description="Low complexity" evidence="1">
    <location>
        <begin position="87"/>
        <end position="121"/>
    </location>
</feature>
<evidence type="ECO:0000256" key="2">
    <source>
        <dbReference type="SAM" id="SignalP"/>
    </source>
</evidence>
<proteinExistence type="predicted"/>
<sequence>MRTATWLSALALVLVAGAPLTACSTGPERQVCGVLEADGDDYLEVDPAACPAPEAVVSPAGPRWVPVSALDDDHDHHRTVVARSPGTPRTSAARTPAPRATSAPQTTRRTTTKTTTTTSPKRTTRSR</sequence>
<dbReference type="RefSeq" id="WP_100880076.1">
    <property type="nucleotide sequence ID" value="NZ_JBICSI010000004.1"/>
</dbReference>
<feature type="region of interest" description="Disordered" evidence="1">
    <location>
        <begin position="69"/>
        <end position="127"/>
    </location>
</feature>
<evidence type="ECO:0000313" key="4">
    <source>
        <dbReference type="Proteomes" id="UP000232453"/>
    </source>
</evidence>
<keyword evidence="2" id="KW-0732">Signal</keyword>
<dbReference type="AlphaFoldDB" id="A0AA44ZRW3"/>
<evidence type="ECO:0000256" key="1">
    <source>
        <dbReference type="SAM" id="MobiDB-lite"/>
    </source>
</evidence>
<feature type="chain" id="PRO_5041200124" evidence="2">
    <location>
        <begin position="23"/>
        <end position="127"/>
    </location>
</feature>
<reference evidence="3 4" key="1">
    <citation type="submission" date="2017-11" db="EMBL/GenBank/DDBJ databases">
        <title>Sequencing the genomes of 1000 actinobacteria strains.</title>
        <authorList>
            <person name="Klenk H.-P."/>
        </authorList>
    </citation>
    <scope>NUCLEOTIDE SEQUENCE [LARGE SCALE GENOMIC DNA]</scope>
    <source>
        <strain evidence="3 4">DSM 44104</strain>
    </source>
</reference>
<evidence type="ECO:0000313" key="3">
    <source>
        <dbReference type="EMBL" id="PKB33250.1"/>
    </source>
</evidence>